<accession>A0A9P7V608</accession>
<feature type="compositionally biased region" description="Low complexity" evidence="5">
    <location>
        <begin position="108"/>
        <end position="126"/>
    </location>
</feature>
<feature type="region of interest" description="Disordered" evidence="5">
    <location>
        <begin position="681"/>
        <end position="713"/>
    </location>
</feature>
<keyword evidence="4" id="KW-0539">Nucleus</keyword>
<dbReference type="Proteomes" id="UP000790833">
    <property type="component" value="Unassembled WGS sequence"/>
</dbReference>
<dbReference type="GeneID" id="66116160"/>
<dbReference type="InterPro" id="IPR036864">
    <property type="entry name" value="Zn2-C6_fun-type_DNA-bd_sf"/>
</dbReference>
<name>A0A9P7V608_9ASCO</name>
<dbReference type="PANTHER" id="PTHR46910">
    <property type="entry name" value="TRANSCRIPTION FACTOR PDR1"/>
    <property type="match status" value="1"/>
</dbReference>
<dbReference type="InterPro" id="IPR050987">
    <property type="entry name" value="AtrR-like"/>
</dbReference>
<proteinExistence type="predicted"/>
<evidence type="ECO:0000259" key="6">
    <source>
        <dbReference type="PROSITE" id="PS50048"/>
    </source>
</evidence>
<keyword evidence="2" id="KW-0479">Metal-binding</keyword>
<evidence type="ECO:0000313" key="7">
    <source>
        <dbReference type="EMBL" id="KAG7191820.1"/>
    </source>
</evidence>
<keyword evidence="3" id="KW-0238">DNA-binding</keyword>
<dbReference type="RefSeq" id="XP_043047372.1">
    <property type="nucleotide sequence ID" value="XM_043193535.1"/>
</dbReference>
<dbReference type="PANTHER" id="PTHR46910:SF3">
    <property type="entry name" value="HALOTOLERANCE PROTEIN 9-RELATED"/>
    <property type="match status" value="1"/>
</dbReference>
<evidence type="ECO:0000256" key="3">
    <source>
        <dbReference type="ARBA" id="ARBA00023125"/>
    </source>
</evidence>
<dbReference type="OrthoDB" id="189997at2759"/>
<keyword evidence="8" id="KW-1185">Reference proteome</keyword>
<dbReference type="GO" id="GO:0003677">
    <property type="term" value="F:DNA binding"/>
    <property type="evidence" value="ECO:0007669"/>
    <property type="project" value="UniProtKB-KW"/>
</dbReference>
<feature type="compositionally biased region" description="Polar residues" evidence="5">
    <location>
        <begin position="127"/>
        <end position="155"/>
    </location>
</feature>
<comment type="subcellular location">
    <subcellularLocation>
        <location evidence="1">Nucleus</location>
    </subcellularLocation>
</comment>
<dbReference type="CDD" id="cd00067">
    <property type="entry name" value="GAL4"/>
    <property type="match status" value="1"/>
</dbReference>
<feature type="region of interest" description="Disordered" evidence="5">
    <location>
        <begin position="294"/>
        <end position="334"/>
    </location>
</feature>
<dbReference type="CDD" id="cd12148">
    <property type="entry name" value="fungal_TF_MHR"/>
    <property type="match status" value="1"/>
</dbReference>
<gene>
    <name evidence="7" type="ORF">KQ657_002786</name>
</gene>
<reference evidence="7" key="1">
    <citation type="submission" date="2021-03" db="EMBL/GenBank/DDBJ databases">
        <authorList>
            <person name="Palmer J.M."/>
        </authorList>
    </citation>
    <scope>NUCLEOTIDE SEQUENCE</scope>
    <source>
        <strain evidence="7">ARV_011</strain>
    </source>
</reference>
<dbReference type="GO" id="GO:0000981">
    <property type="term" value="F:DNA-binding transcription factor activity, RNA polymerase II-specific"/>
    <property type="evidence" value="ECO:0007669"/>
    <property type="project" value="InterPro"/>
</dbReference>
<dbReference type="AlphaFoldDB" id="A0A9P7V608"/>
<dbReference type="Gene3D" id="4.10.240.10">
    <property type="entry name" value="Zn(2)-C6 fungal-type DNA-binding domain"/>
    <property type="match status" value="1"/>
</dbReference>
<feature type="compositionally biased region" description="Low complexity" evidence="5">
    <location>
        <begin position="41"/>
        <end position="70"/>
    </location>
</feature>
<feature type="domain" description="Zn(2)-C6 fungal-type" evidence="6">
    <location>
        <begin position="188"/>
        <end position="218"/>
    </location>
</feature>
<evidence type="ECO:0000313" key="8">
    <source>
        <dbReference type="Proteomes" id="UP000790833"/>
    </source>
</evidence>
<evidence type="ECO:0000256" key="1">
    <source>
        <dbReference type="ARBA" id="ARBA00004123"/>
    </source>
</evidence>
<feature type="compositionally biased region" description="Polar residues" evidence="5">
    <location>
        <begin position="294"/>
        <end position="311"/>
    </location>
</feature>
<feature type="compositionally biased region" description="Acidic residues" evidence="5">
    <location>
        <begin position="156"/>
        <end position="167"/>
    </location>
</feature>
<dbReference type="GO" id="GO:0005634">
    <property type="term" value="C:nucleus"/>
    <property type="evidence" value="ECO:0007669"/>
    <property type="project" value="UniProtKB-SubCell"/>
</dbReference>
<dbReference type="Pfam" id="PF00172">
    <property type="entry name" value="Zn_clus"/>
    <property type="match status" value="1"/>
</dbReference>
<organism evidence="7 8">
    <name type="scientific">Scheffersomyces spartinae</name>
    <dbReference type="NCBI Taxonomy" id="45513"/>
    <lineage>
        <taxon>Eukaryota</taxon>
        <taxon>Fungi</taxon>
        <taxon>Dikarya</taxon>
        <taxon>Ascomycota</taxon>
        <taxon>Saccharomycotina</taxon>
        <taxon>Pichiomycetes</taxon>
        <taxon>Debaryomycetaceae</taxon>
        <taxon>Scheffersomyces</taxon>
    </lineage>
</organism>
<feature type="region of interest" description="Disordered" evidence="5">
    <location>
        <begin position="106"/>
        <end position="167"/>
    </location>
</feature>
<feature type="compositionally biased region" description="Basic and acidic residues" evidence="5">
    <location>
        <begin position="703"/>
        <end position="712"/>
    </location>
</feature>
<evidence type="ECO:0000256" key="2">
    <source>
        <dbReference type="ARBA" id="ARBA00022723"/>
    </source>
</evidence>
<dbReference type="InterPro" id="IPR001138">
    <property type="entry name" value="Zn2Cys6_DnaBD"/>
</dbReference>
<dbReference type="InterPro" id="IPR007219">
    <property type="entry name" value="XnlR_reg_dom"/>
</dbReference>
<feature type="compositionally biased region" description="Polar residues" evidence="5">
    <location>
        <begin position="71"/>
        <end position="93"/>
    </location>
</feature>
<dbReference type="GO" id="GO:0008270">
    <property type="term" value="F:zinc ion binding"/>
    <property type="evidence" value="ECO:0007669"/>
    <property type="project" value="InterPro"/>
</dbReference>
<sequence length="852" mass="95690">MDFFYTKLMGNGTVALKFRFSDQTSKMISKADVEAIQPHDPSLSTSSSSTSSSSNSSPLVTSTLSPVPSTKTFPKSTSYVAARSSSLRTSDMTGISSRSIPLMQQLVAAAQSSSSTTSEPEEQPTSKTALTEVPSSDKATYDGNVSLSTTHTNSQEDNDDEEEEADVDMECANNSINNNDSSQIAANNCTRCYRLKKKCTRALPKCSNCTKSGADCEYVMRTKKRRRKITFRIVNDQLEGEPRPTTGIFPLVTEPTSGPSTLFSAFGDGGGSTTISLSEPTATKDKLVTVSSMLTNTNDPSSAVRKPSTSVSHKRNVSDNVTGGPVLRPKSKGREDTPLLVLGRIFKNKAATIENNQASSVIQDEFITMNSFLGETSLPQIFVVNYFYNYCLKYPFMNEEEFMTKFRNINFSKECIVPLDVYLVMAIGALVYDVQRGSKYFGKYFNERQIENIIDVINVNLDETSKELELESNIVVLLLLAIYGLIVNHKMLWDLIGILDRVVVQSELYKESESRYNNVLIQRLYWTVFNLDIEISLIRDKMPQLPTHRQWTIPFTESLYPKENLELVNLQMEMYEIVLQIVDLKSRRSVGKVTPEQVTDLLNSLLKSLDKWRKNIVAIYHTELATKTYLEECVAVCNLNYYFLLIEIDQMSSSESLQFTLQFLANLFTLMMNELVVAQTPLPPREPRRPPNILPPSPTEQDDGSHDNERSDATGTNASQILKFTNDIASSNLIVMLCHHKMYKVIRCSLKSLVRILEGTMKDKLSCTNQMFGIEELRLSEFSLNLQLMINLLKCIMNRVPDNDSIQLCLATLLKVNERLLKLEPIGECPARDALKQELAGIVKDNMKLFNY</sequence>
<protein>
    <recommendedName>
        <fullName evidence="6">Zn(2)-C6 fungal-type domain-containing protein</fullName>
    </recommendedName>
</protein>
<dbReference type="SMART" id="SM00066">
    <property type="entry name" value="GAL4"/>
    <property type="match status" value="1"/>
</dbReference>
<feature type="region of interest" description="Disordered" evidence="5">
    <location>
        <begin position="34"/>
        <end position="93"/>
    </location>
</feature>
<dbReference type="SUPFAM" id="SSF57701">
    <property type="entry name" value="Zn2/Cys6 DNA-binding domain"/>
    <property type="match status" value="1"/>
</dbReference>
<dbReference type="EMBL" id="JAHMUF010000023">
    <property type="protein sequence ID" value="KAG7191820.1"/>
    <property type="molecule type" value="Genomic_DNA"/>
</dbReference>
<dbReference type="PROSITE" id="PS50048">
    <property type="entry name" value="ZN2_CY6_FUNGAL_2"/>
    <property type="match status" value="1"/>
</dbReference>
<comment type="caution">
    <text evidence="7">The sequence shown here is derived from an EMBL/GenBank/DDBJ whole genome shotgun (WGS) entry which is preliminary data.</text>
</comment>
<evidence type="ECO:0000256" key="4">
    <source>
        <dbReference type="ARBA" id="ARBA00023242"/>
    </source>
</evidence>
<dbReference type="Pfam" id="PF04082">
    <property type="entry name" value="Fungal_trans"/>
    <property type="match status" value="1"/>
</dbReference>
<evidence type="ECO:0000256" key="5">
    <source>
        <dbReference type="SAM" id="MobiDB-lite"/>
    </source>
</evidence>